<dbReference type="GO" id="GO:0046872">
    <property type="term" value="F:metal ion binding"/>
    <property type="evidence" value="ECO:0007669"/>
    <property type="project" value="UniProtKB-KW"/>
</dbReference>
<keyword evidence="6" id="KW-1185">Reference proteome</keyword>
<dbReference type="InterPro" id="IPR008922">
    <property type="entry name" value="Di-copper_centre_dom_sf"/>
</dbReference>
<dbReference type="GO" id="GO:0016491">
    <property type="term" value="F:oxidoreductase activity"/>
    <property type="evidence" value="ECO:0007669"/>
    <property type="project" value="InterPro"/>
</dbReference>
<dbReference type="InterPro" id="IPR050316">
    <property type="entry name" value="Tyrosinase/Hemocyanin"/>
</dbReference>
<keyword evidence="1" id="KW-0479">Metal-binding</keyword>
<evidence type="ECO:0000256" key="1">
    <source>
        <dbReference type="ARBA" id="ARBA00022723"/>
    </source>
</evidence>
<keyword evidence="2" id="KW-0186">Copper</keyword>
<keyword evidence="3" id="KW-0732">Signal</keyword>
<reference evidence="5" key="1">
    <citation type="submission" date="2020-05" db="EMBL/GenBank/DDBJ databases">
        <title>Mycena genomes resolve the evolution of fungal bioluminescence.</title>
        <authorList>
            <person name="Tsai I.J."/>
        </authorList>
    </citation>
    <scope>NUCLEOTIDE SEQUENCE</scope>
    <source>
        <strain evidence="5">110903Hualien_Pintung</strain>
    </source>
</reference>
<gene>
    <name evidence="5" type="ORF">HMN09_01163900</name>
</gene>
<sequence length="403" mass="45034">MALVVVLLVSLVLAVFVDAKCENPAVRKEWRTLSTAEKAEWIRSVKCLANLPHDPALTPSVPVNISNIVPVDANGSYYDDIVYMHMVLPVFSLLVFSLTYSRVSNFVWSLSNRETALDLNTRIHFTGLFLPWHRWYVAVYEQALKEKCGFTGTSPYWNWVEGMSSDLPDSSHSKDVFDSPFFKDYDPESGLGGWGDPANDFSVPNGGFSNTSSFKLVYPSPHTLRRNFTLQPFLGSPFLTNPAQQALYANATFTPAQYHKLVYDFVGDYKGFQTYFEGFNGSHGAVHLMMGGDLGGNCPKNAPAGCVNGSPTFSANEPLFWMHHAMVDRVWYEWQHASPENADKYFGGSVEALENVTYYMQYPTGAPPYLSTNFTMPADGMFPEARIADVLSTTEGMLCYVYD</sequence>
<evidence type="ECO:0000256" key="2">
    <source>
        <dbReference type="ARBA" id="ARBA00023008"/>
    </source>
</evidence>
<feature type="signal peptide" evidence="3">
    <location>
        <begin position="1"/>
        <end position="19"/>
    </location>
</feature>
<evidence type="ECO:0000313" key="6">
    <source>
        <dbReference type="Proteomes" id="UP000613580"/>
    </source>
</evidence>
<dbReference type="PRINTS" id="PR00092">
    <property type="entry name" value="TYROSINASE"/>
</dbReference>
<dbReference type="InterPro" id="IPR002227">
    <property type="entry name" value="Tyrosinase_Cu-bd"/>
</dbReference>
<feature type="domain" description="Tyrosinase copper-binding" evidence="4">
    <location>
        <begin position="124"/>
        <end position="141"/>
    </location>
</feature>
<organism evidence="5 6">
    <name type="scientific">Mycena chlorophos</name>
    <name type="common">Agaric fungus</name>
    <name type="synonym">Agaricus chlorophos</name>
    <dbReference type="NCBI Taxonomy" id="658473"/>
    <lineage>
        <taxon>Eukaryota</taxon>
        <taxon>Fungi</taxon>
        <taxon>Dikarya</taxon>
        <taxon>Basidiomycota</taxon>
        <taxon>Agaricomycotina</taxon>
        <taxon>Agaricomycetes</taxon>
        <taxon>Agaricomycetidae</taxon>
        <taxon>Agaricales</taxon>
        <taxon>Marasmiineae</taxon>
        <taxon>Mycenaceae</taxon>
        <taxon>Mycena</taxon>
    </lineage>
</organism>
<dbReference type="Proteomes" id="UP000613580">
    <property type="component" value="Unassembled WGS sequence"/>
</dbReference>
<evidence type="ECO:0000313" key="5">
    <source>
        <dbReference type="EMBL" id="KAF7294347.1"/>
    </source>
</evidence>
<dbReference type="Gene3D" id="1.10.1280.10">
    <property type="entry name" value="Di-copper center containing domain from catechol oxidase"/>
    <property type="match status" value="1"/>
</dbReference>
<dbReference type="EMBL" id="JACAZE010000019">
    <property type="protein sequence ID" value="KAF7294347.1"/>
    <property type="molecule type" value="Genomic_DNA"/>
</dbReference>
<dbReference type="PROSITE" id="PS00497">
    <property type="entry name" value="TYROSINASE_1"/>
    <property type="match status" value="1"/>
</dbReference>
<dbReference type="AlphaFoldDB" id="A0A8H6VUF2"/>
<proteinExistence type="predicted"/>
<protein>
    <submittedName>
        <fullName evidence="5">Di-copper centre-containing protein</fullName>
    </submittedName>
</protein>
<dbReference type="PANTHER" id="PTHR11474:SF126">
    <property type="entry name" value="TYROSINASE-LIKE PROTEIN TYR-1-RELATED"/>
    <property type="match status" value="1"/>
</dbReference>
<evidence type="ECO:0000259" key="4">
    <source>
        <dbReference type="PROSITE" id="PS00497"/>
    </source>
</evidence>
<comment type="caution">
    <text evidence="5">The sequence shown here is derived from an EMBL/GenBank/DDBJ whole genome shotgun (WGS) entry which is preliminary data.</text>
</comment>
<evidence type="ECO:0000256" key="3">
    <source>
        <dbReference type="SAM" id="SignalP"/>
    </source>
</evidence>
<dbReference type="PANTHER" id="PTHR11474">
    <property type="entry name" value="TYROSINASE FAMILY MEMBER"/>
    <property type="match status" value="1"/>
</dbReference>
<name>A0A8H6VUF2_MYCCL</name>
<accession>A0A8H6VUF2</accession>
<dbReference type="Pfam" id="PF00264">
    <property type="entry name" value="Tyrosinase"/>
    <property type="match status" value="1"/>
</dbReference>
<feature type="chain" id="PRO_5034020611" evidence="3">
    <location>
        <begin position="20"/>
        <end position="403"/>
    </location>
</feature>
<dbReference type="OrthoDB" id="6132182at2759"/>
<dbReference type="SUPFAM" id="SSF48056">
    <property type="entry name" value="Di-copper centre-containing domain"/>
    <property type="match status" value="1"/>
</dbReference>